<protein>
    <submittedName>
        <fullName evidence="1">Uncharacterized protein</fullName>
    </submittedName>
</protein>
<keyword evidence="2" id="KW-1185">Reference proteome</keyword>
<organism evidence="1 2">
    <name type="scientific">Streptomyces phage Sebastisaurus</name>
    <dbReference type="NCBI Taxonomy" id="2510572"/>
    <lineage>
        <taxon>Viruses</taxon>
        <taxon>Duplodnaviria</taxon>
        <taxon>Heunggongvirae</taxon>
        <taxon>Uroviricota</taxon>
        <taxon>Caudoviricetes</taxon>
        <taxon>Colingsworthviridae</taxon>
        <taxon>Sebastisaurusvirus</taxon>
        <taxon>Sebastisaurusvirus sebastisaurus</taxon>
    </lineage>
</organism>
<proteinExistence type="predicted"/>
<evidence type="ECO:0000313" key="2">
    <source>
        <dbReference type="Proteomes" id="UP000289178"/>
    </source>
</evidence>
<evidence type="ECO:0000313" key="1">
    <source>
        <dbReference type="EMBL" id="QAX95038.1"/>
    </source>
</evidence>
<dbReference type="EMBL" id="MK450433">
    <property type="protein sequence ID" value="QAX95038.1"/>
    <property type="molecule type" value="Genomic_DNA"/>
</dbReference>
<reference evidence="1 2" key="1">
    <citation type="submission" date="2019-01" db="EMBL/GenBank/DDBJ databases">
        <authorList>
            <person name="Layton S.R."/>
            <person name="Mercado N.B."/>
            <person name="Kim T."/>
            <person name="Hughes L.E."/>
            <person name="Garlena R.A."/>
            <person name="Russell D.A."/>
            <person name="Pope W.H."/>
            <person name="Jacobs-Sera D."/>
            <person name="Hatfull G.F."/>
        </authorList>
    </citation>
    <scope>NUCLEOTIDE SEQUENCE [LARGE SCALE GENOMIC DNA]</scope>
</reference>
<name>A0A411B3V8_9CAUD</name>
<gene>
    <name evidence="1" type="primary">50</name>
    <name evidence="1" type="ORF">SEA_SEBASTISAURUS_50</name>
</gene>
<dbReference type="Proteomes" id="UP000289178">
    <property type="component" value="Segment"/>
</dbReference>
<accession>A0A411B3V8</accession>
<sequence length="76" mass="8495">MFDPRPVSPLLIGDVRAPCPGPVDPETCPMCAKLRDHLTAAITTRHGRQASHVVRVMYVHMRQGHAKDPRHKTPVH</sequence>